<keyword evidence="2" id="KW-1185">Reference proteome</keyword>
<gene>
    <name evidence="1" type="ORF">D5039_09565</name>
</gene>
<dbReference type="EMBL" id="QZCW01000002">
    <property type="protein sequence ID" value="MCW5321383.1"/>
    <property type="molecule type" value="Genomic_DNA"/>
</dbReference>
<name>A0ABT3KST7_9BURK</name>
<evidence type="ECO:0000313" key="2">
    <source>
        <dbReference type="Proteomes" id="UP001208935"/>
    </source>
</evidence>
<proteinExistence type="predicted"/>
<reference evidence="2" key="1">
    <citation type="submission" date="2023-07" db="EMBL/GenBank/DDBJ databases">
        <title>Verminephrobacter genomes.</title>
        <authorList>
            <person name="Lund M.B."/>
        </authorList>
    </citation>
    <scope>NUCLEOTIDE SEQUENCE [LARGE SCALE GENOMIC DNA]</scope>
    <source>
        <strain evidence="2">AtM5-05</strain>
    </source>
</reference>
<sequence length="101" mass="10447">MFGLKQVFGLPLRALRGLAQSLRVVLPVLRMGEPRHLTIDSAGPKRRVYGQTLAGLLQQIPPGASMDTVGGDGACGTKACHAQIAACAAAMPWPQATPGAS</sequence>
<dbReference type="Proteomes" id="UP001208935">
    <property type="component" value="Unassembled WGS sequence"/>
</dbReference>
<accession>A0ABT3KST7</accession>
<evidence type="ECO:0008006" key="3">
    <source>
        <dbReference type="Google" id="ProtNLM"/>
    </source>
</evidence>
<protein>
    <recommendedName>
        <fullName evidence="3">Transposase DDE domain-containing protein</fullName>
    </recommendedName>
</protein>
<evidence type="ECO:0000313" key="1">
    <source>
        <dbReference type="EMBL" id="MCW5321383.1"/>
    </source>
</evidence>
<comment type="caution">
    <text evidence="1">The sequence shown here is derived from an EMBL/GenBank/DDBJ whole genome shotgun (WGS) entry which is preliminary data.</text>
</comment>
<organism evidence="1 2">
    <name type="scientific">Verminephrobacter aporrectodeae subsp. tuberculatae</name>
    <dbReference type="NCBI Taxonomy" id="1110392"/>
    <lineage>
        <taxon>Bacteria</taxon>
        <taxon>Pseudomonadati</taxon>
        <taxon>Pseudomonadota</taxon>
        <taxon>Betaproteobacteria</taxon>
        <taxon>Burkholderiales</taxon>
        <taxon>Comamonadaceae</taxon>
        <taxon>Verminephrobacter</taxon>
    </lineage>
</organism>